<evidence type="ECO:0000313" key="1">
    <source>
        <dbReference type="EMBL" id="ACR70522.1"/>
    </source>
</evidence>
<dbReference type="GO" id="GO:0005975">
    <property type="term" value="P:carbohydrate metabolic process"/>
    <property type="evidence" value="ECO:0007669"/>
    <property type="project" value="InterPro"/>
</dbReference>
<sequence length="80" mass="9337">MLKDPCTGIQACYHVFLAIAQGADARSDFPWSFIDLLSWLNGYQKQYGFVHVACPRDLMRCKKCRFYWYQLVIRSNGAPR</sequence>
<proteinExistence type="predicted"/>
<reference evidence="1 2" key="2">
    <citation type="journal article" date="2012" name="J. Bacteriol.">
        <title>Genome Sequence of Edwardsiella ictaluri 93-146, a Strain Associated with a Natural Channel Catfish Outbreak of Enteric Septicemia of Catfish.</title>
        <authorList>
            <person name="Williams M.L."/>
            <person name="Gillaspy A.F."/>
            <person name="Dyer D.W."/>
            <person name="Thune R.L."/>
            <person name="Waldbieser G.C."/>
            <person name="Schuster S.C."/>
            <person name="Gipson J."/>
            <person name="Zaitshik J."/>
            <person name="Landry C."/>
            <person name="Banes M.M."/>
            <person name="Lawrence M.L."/>
        </authorList>
    </citation>
    <scope>NUCLEOTIDE SEQUENCE [LARGE SCALE GENOMIC DNA]</scope>
    <source>
        <strain evidence="1 2">93-146</strain>
    </source>
</reference>
<name>C5BAW7_EDWI9</name>
<accession>C5BAW7</accession>
<dbReference type="InterPro" id="IPR001360">
    <property type="entry name" value="Glyco_hydro_1"/>
</dbReference>
<dbReference type="STRING" id="67780.B6E78_08605"/>
<dbReference type="InterPro" id="IPR017853">
    <property type="entry name" value="GH"/>
</dbReference>
<dbReference type="Pfam" id="PF00232">
    <property type="entry name" value="Glyco_hydro_1"/>
    <property type="match status" value="1"/>
</dbReference>
<gene>
    <name evidence="1" type="ordered locus">NT01EI_3385</name>
</gene>
<protein>
    <submittedName>
        <fullName evidence="1">Uncharacterized protein</fullName>
    </submittedName>
</protein>
<dbReference type="AlphaFoldDB" id="C5BAW7"/>
<dbReference type="HOGENOM" id="CLU_2584154_0_0_6"/>
<dbReference type="GO" id="GO:0004553">
    <property type="term" value="F:hydrolase activity, hydrolyzing O-glycosyl compounds"/>
    <property type="evidence" value="ECO:0007669"/>
    <property type="project" value="InterPro"/>
</dbReference>
<organism evidence="1 2">
    <name type="scientific">Edwardsiella ictaluri (strain 93-146)</name>
    <dbReference type="NCBI Taxonomy" id="634503"/>
    <lineage>
        <taxon>Bacteria</taxon>
        <taxon>Pseudomonadati</taxon>
        <taxon>Pseudomonadota</taxon>
        <taxon>Gammaproteobacteria</taxon>
        <taxon>Enterobacterales</taxon>
        <taxon>Hafniaceae</taxon>
        <taxon>Edwardsiella</taxon>
    </lineage>
</organism>
<dbReference type="EMBL" id="CP001600">
    <property type="protein sequence ID" value="ACR70522.1"/>
    <property type="molecule type" value="Genomic_DNA"/>
</dbReference>
<evidence type="ECO:0000313" key="2">
    <source>
        <dbReference type="Proteomes" id="UP000001485"/>
    </source>
</evidence>
<reference evidence="2" key="1">
    <citation type="submission" date="2009-03" db="EMBL/GenBank/DDBJ databases">
        <title>Complete genome sequence of Edwardsiella ictaluri 93-146.</title>
        <authorList>
            <person name="Williams M.L."/>
            <person name="Gillaspy A.F."/>
            <person name="Dyer D.W."/>
            <person name="Thune R.L."/>
            <person name="Waldbieser G.C."/>
            <person name="Schuster S.C."/>
            <person name="Gipson J."/>
            <person name="Zaitshik J."/>
            <person name="Landry C."/>
            <person name="Lawrence M.L."/>
        </authorList>
    </citation>
    <scope>NUCLEOTIDE SEQUENCE [LARGE SCALE GENOMIC DNA]</scope>
    <source>
        <strain evidence="2">93-146</strain>
    </source>
</reference>
<dbReference type="Gene3D" id="3.20.20.80">
    <property type="entry name" value="Glycosidases"/>
    <property type="match status" value="1"/>
</dbReference>
<dbReference type="Proteomes" id="UP000001485">
    <property type="component" value="Chromosome"/>
</dbReference>
<dbReference type="SUPFAM" id="SSF51445">
    <property type="entry name" value="(Trans)glycosidases"/>
    <property type="match status" value="1"/>
</dbReference>
<dbReference type="KEGG" id="eic:NT01EI_3385"/>
<dbReference type="PATRIC" id="fig|634503.3.peg.3008"/>